<organism evidence="1 2">
    <name type="scientific">Lentzea albida</name>
    <dbReference type="NCBI Taxonomy" id="65499"/>
    <lineage>
        <taxon>Bacteria</taxon>
        <taxon>Bacillati</taxon>
        <taxon>Actinomycetota</taxon>
        <taxon>Actinomycetes</taxon>
        <taxon>Pseudonocardiales</taxon>
        <taxon>Pseudonocardiaceae</taxon>
        <taxon>Lentzea</taxon>
    </lineage>
</organism>
<reference evidence="2" key="1">
    <citation type="submission" date="2016-10" db="EMBL/GenBank/DDBJ databases">
        <authorList>
            <person name="Varghese N."/>
            <person name="Submissions S."/>
        </authorList>
    </citation>
    <scope>NUCLEOTIDE SEQUENCE [LARGE SCALE GENOMIC DNA]</scope>
    <source>
        <strain evidence="2">DSM 44437</strain>
    </source>
</reference>
<dbReference type="Proteomes" id="UP000199503">
    <property type="component" value="Unassembled WGS sequence"/>
</dbReference>
<sequence>MRTWSDLCLVCEGQQEFVVNVHEAGPYERSHDYTRVLYCAACAVGELRSFSYDGFVVFGEEDEVVVWSSVLPAADVDRLRAAFTCPTPLAGGCGCPQHVRAYDTSVRVDKTRLPEHGPDRHSPAGRTTVSVAVVEGVAEFRSVD</sequence>
<name>A0A1H9Q9I0_9PSEU</name>
<proteinExistence type="predicted"/>
<dbReference type="EMBL" id="FOFV01000010">
    <property type="protein sequence ID" value="SER57058.1"/>
    <property type="molecule type" value="Genomic_DNA"/>
</dbReference>
<dbReference type="OrthoDB" id="3688838at2"/>
<accession>A0A1H9Q9I0</accession>
<dbReference type="STRING" id="65499.SAMN04488000_11054"/>
<keyword evidence="2" id="KW-1185">Reference proteome</keyword>
<evidence type="ECO:0000313" key="1">
    <source>
        <dbReference type="EMBL" id="SER57058.1"/>
    </source>
</evidence>
<dbReference type="RefSeq" id="WP_089919805.1">
    <property type="nucleotide sequence ID" value="NZ_FOFV01000010.1"/>
</dbReference>
<gene>
    <name evidence="1" type="ORF">SAMN04488000_11054</name>
</gene>
<evidence type="ECO:0000313" key="2">
    <source>
        <dbReference type="Proteomes" id="UP000199503"/>
    </source>
</evidence>
<protein>
    <submittedName>
        <fullName evidence="1">Uncharacterized protein</fullName>
    </submittedName>
</protein>
<dbReference type="AlphaFoldDB" id="A0A1H9Q9I0"/>